<keyword evidence="2" id="KW-0472">Membrane</keyword>
<accession>A0AAV9CVF5</accession>
<feature type="transmembrane region" description="Helical" evidence="2">
    <location>
        <begin position="167"/>
        <end position="187"/>
    </location>
</feature>
<name>A0AAV9CVF5_ACOCL</name>
<dbReference type="AlphaFoldDB" id="A0AAV9CVF5"/>
<evidence type="ECO:0000256" key="1">
    <source>
        <dbReference type="SAM" id="MobiDB-lite"/>
    </source>
</evidence>
<keyword evidence="2" id="KW-1133">Transmembrane helix</keyword>
<reference evidence="3" key="2">
    <citation type="submission" date="2023-06" db="EMBL/GenBank/DDBJ databases">
        <authorList>
            <person name="Ma L."/>
            <person name="Liu K.-W."/>
            <person name="Li Z."/>
            <person name="Hsiao Y.-Y."/>
            <person name="Qi Y."/>
            <person name="Fu T."/>
            <person name="Tang G."/>
            <person name="Zhang D."/>
            <person name="Sun W.-H."/>
            <person name="Liu D.-K."/>
            <person name="Li Y."/>
            <person name="Chen G.-Z."/>
            <person name="Liu X.-D."/>
            <person name="Liao X.-Y."/>
            <person name="Jiang Y.-T."/>
            <person name="Yu X."/>
            <person name="Hao Y."/>
            <person name="Huang J."/>
            <person name="Zhao X.-W."/>
            <person name="Ke S."/>
            <person name="Chen Y.-Y."/>
            <person name="Wu W.-L."/>
            <person name="Hsu J.-L."/>
            <person name="Lin Y.-F."/>
            <person name="Huang M.-D."/>
            <person name="Li C.-Y."/>
            <person name="Huang L."/>
            <person name="Wang Z.-W."/>
            <person name="Zhao X."/>
            <person name="Zhong W.-Y."/>
            <person name="Peng D.-H."/>
            <person name="Ahmad S."/>
            <person name="Lan S."/>
            <person name="Zhang J.-S."/>
            <person name="Tsai W.-C."/>
            <person name="Van De Peer Y."/>
            <person name="Liu Z.-J."/>
        </authorList>
    </citation>
    <scope>NUCLEOTIDE SEQUENCE</scope>
    <source>
        <strain evidence="3">CP</strain>
        <tissue evidence="3">Leaves</tissue>
    </source>
</reference>
<keyword evidence="4" id="KW-1185">Reference proteome</keyword>
<comment type="caution">
    <text evidence="3">The sequence shown here is derived from an EMBL/GenBank/DDBJ whole genome shotgun (WGS) entry which is preliminary data.</text>
</comment>
<evidence type="ECO:0000256" key="2">
    <source>
        <dbReference type="SAM" id="Phobius"/>
    </source>
</evidence>
<dbReference type="EMBL" id="JAUJYO010000017">
    <property type="protein sequence ID" value="KAK1292659.1"/>
    <property type="molecule type" value="Genomic_DNA"/>
</dbReference>
<proteinExistence type="predicted"/>
<evidence type="ECO:0000313" key="3">
    <source>
        <dbReference type="EMBL" id="KAK1292659.1"/>
    </source>
</evidence>
<dbReference type="Proteomes" id="UP001180020">
    <property type="component" value="Unassembled WGS sequence"/>
</dbReference>
<feature type="region of interest" description="Disordered" evidence="1">
    <location>
        <begin position="79"/>
        <end position="117"/>
    </location>
</feature>
<sequence length="188" mass="20857">MDKGVGSGLFVNDGSFMEKFKQLQQEKPAAVEEFKSGVMNSSSFKPGSASYKMKPGMPTSGGKLAFSLKQKTKIAAAPVKLGADEEEEGDTENVPNEGPAKKQKLGQSNNEGTAKRQKLIQSDRAELAALHGVVGNYYLHTYHLMLDQIVLHRPKYITPFSLEKLKFILLLVFFFFFLFCTDLKPLFA</sequence>
<keyword evidence="2" id="KW-0812">Transmembrane</keyword>
<protein>
    <submittedName>
        <fullName evidence="3">SURP and G-patch domain-containing protein 1-like protein</fullName>
    </submittedName>
</protein>
<reference evidence="3" key="1">
    <citation type="journal article" date="2023" name="Nat. Commun.">
        <title>Diploid and tetraploid genomes of Acorus and the evolution of monocots.</title>
        <authorList>
            <person name="Ma L."/>
            <person name="Liu K.W."/>
            <person name="Li Z."/>
            <person name="Hsiao Y.Y."/>
            <person name="Qi Y."/>
            <person name="Fu T."/>
            <person name="Tang G.D."/>
            <person name="Zhang D."/>
            <person name="Sun W.H."/>
            <person name="Liu D.K."/>
            <person name="Li Y."/>
            <person name="Chen G.Z."/>
            <person name="Liu X.D."/>
            <person name="Liao X.Y."/>
            <person name="Jiang Y.T."/>
            <person name="Yu X."/>
            <person name="Hao Y."/>
            <person name="Huang J."/>
            <person name="Zhao X.W."/>
            <person name="Ke S."/>
            <person name="Chen Y.Y."/>
            <person name="Wu W.L."/>
            <person name="Hsu J.L."/>
            <person name="Lin Y.F."/>
            <person name="Huang M.D."/>
            <person name="Li C.Y."/>
            <person name="Huang L."/>
            <person name="Wang Z.W."/>
            <person name="Zhao X."/>
            <person name="Zhong W.Y."/>
            <person name="Peng D.H."/>
            <person name="Ahmad S."/>
            <person name="Lan S."/>
            <person name="Zhang J.S."/>
            <person name="Tsai W.C."/>
            <person name="Van de Peer Y."/>
            <person name="Liu Z.J."/>
        </authorList>
    </citation>
    <scope>NUCLEOTIDE SEQUENCE</scope>
    <source>
        <strain evidence="3">CP</strain>
    </source>
</reference>
<organism evidence="3 4">
    <name type="scientific">Acorus calamus</name>
    <name type="common">Sweet flag</name>
    <dbReference type="NCBI Taxonomy" id="4465"/>
    <lineage>
        <taxon>Eukaryota</taxon>
        <taxon>Viridiplantae</taxon>
        <taxon>Streptophyta</taxon>
        <taxon>Embryophyta</taxon>
        <taxon>Tracheophyta</taxon>
        <taxon>Spermatophyta</taxon>
        <taxon>Magnoliopsida</taxon>
        <taxon>Liliopsida</taxon>
        <taxon>Acoraceae</taxon>
        <taxon>Acorus</taxon>
    </lineage>
</organism>
<gene>
    <name evidence="3" type="ORF">QJS10_CPB17g00866</name>
</gene>
<evidence type="ECO:0000313" key="4">
    <source>
        <dbReference type="Proteomes" id="UP001180020"/>
    </source>
</evidence>